<evidence type="ECO:0000313" key="2">
    <source>
        <dbReference type="EMBL" id="MCL7748523.1"/>
    </source>
</evidence>
<evidence type="ECO:0000313" key="3">
    <source>
        <dbReference type="Proteomes" id="UP001139150"/>
    </source>
</evidence>
<dbReference type="PANTHER" id="PTHR30115:SF11">
    <property type="entry name" value="NITROGEN REGULATORY PROTEIN P-II HOMOLOG"/>
    <property type="match status" value="1"/>
</dbReference>
<accession>A0A9X2I6B7</accession>
<protein>
    <submittedName>
        <fullName evidence="2">P-II family nitrogen regulator</fullName>
    </submittedName>
</protein>
<dbReference type="GO" id="GO:0005829">
    <property type="term" value="C:cytosol"/>
    <property type="evidence" value="ECO:0007669"/>
    <property type="project" value="TreeGrafter"/>
</dbReference>
<name>A0A9X2I6B7_9BACI</name>
<comment type="similarity">
    <text evidence="1">Belongs to the P(II) protein family.</text>
</comment>
<evidence type="ECO:0000256" key="1">
    <source>
        <dbReference type="RuleBase" id="RU003936"/>
    </source>
</evidence>
<dbReference type="SUPFAM" id="SSF54913">
    <property type="entry name" value="GlnB-like"/>
    <property type="match status" value="1"/>
</dbReference>
<dbReference type="InterPro" id="IPR015867">
    <property type="entry name" value="N-reg_PII/ATP_PRibTrfase_C"/>
</dbReference>
<dbReference type="Proteomes" id="UP001139150">
    <property type="component" value="Unassembled WGS sequence"/>
</dbReference>
<organism evidence="2 3">
    <name type="scientific">Halalkalibacter alkaliphilus</name>
    <dbReference type="NCBI Taxonomy" id="2917993"/>
    <lineage>
        <taxon>Bacteria</taxon>
        <taxon>Bacillati</taxon>
        <taxon>Bacillota</taxon>
        <taxon>Bacilli</taxon>
        <taxon>Bacillales</taxon>
        <taxon>Bacillaceae</taxon>
        <taxon>Halalkalibacter</taxon>
    </lineage>
</organism>
<dbReference type="Pfam" id="PF00543">
    <property type="entry name" value="P-II"/>
    <property type="match status" value="1"/>
</dbReference>
<dbReference type="AlphaFoldDB" id="A0A9X2I6B7"/>
<proteinExistence type="inferred from homology"/>
<comment type="caution">
    <text evidence="2">The sequence shown here is derived from an EMBL/GenBank/DDBJ whole genome shotgun (WGS) entry which is preliminary data.</text>
</comment>
<dbReference type="GO" id="GO:0005524">
    <property type="term" value="F:ATP binding"/>
    <property type="evidence" value="ECO:0007669"/>
    <property type="project" value="TreeGrafter"/>
</dbReference>
<dbReference type="PROSITE" id="PS51343">
    <property type="entry name" value="PII_GLNB_DOM"/>
    <property type="match status" value="1"/>
</dbReference>
<dbReference type="Gene3D" id="3.30.70.120">
    <property type="match status" value="1"/>
</dbReference>
<keyword evidence="3" id="KW-1185">Reference proteome</keyword>
<dbReference type="PROSITE" id="PS00638">
    <property type="entry name" value="PII_GLNB_CTER"/>
    <property type="match status" value="1"/>
</dbReference>
<dbReference type="GO" id="GO:0030234">
    <property type="term" value="F:enzyme regulator activity"/>
    <property type="evidence" value="ECO:0007669"/>
    <property type="project" value="InterPro"/>
</dbReference>
<dbReference type="InterPro" id="IPR011322">
    <property type="entry name" value="N-reg_PII-like_a/b"/>
</dbReference>
<dbReference type="PRINTS" id="PR00340">
    <property type="entry name" value="PIIGLNB"/>
</dbReference>
<dbReference type="EMBL" id="JAKRYL010000016">
    <property type="protein sequence ID" value="MCL7748523.1"/>
    <property type="molecule type" value="Genomic_DNA"/>
</dbReference>
<dbReference type="PANTHER" id="PTHR30115">
    <property type="entry name" value="NITROGEN REGULATORY PROTEIN P-II"/>
    <property type="match status" value="1"/>
</dbReference>
<reference evidence="2" key="1">
    <citation type="submission" date="2022-02" db="EMBL/GenBank/DDBJ databases">
        <title>Halalkalibacter sp. nov. isolated from Lonar Lake, India.</title>
        <authorList>
            <person name="Joshi A."/>
            <person name="Thite S."/>
            <person name="Lodha T."/>
        </authorList>
    </citation>
    <scope>NUCLEOTIDE SEQUENCE</scope>
    <source>
        <strain evidence="2">MEB205</strain>
    </source>
</reference>
<sequence length="113" mass="12442">MKKIEAIIRPEYFQRLREEIETFGIKGLTVSEVGGCGVQKGKQGIFRGNTFEITLLPKVKVELVIDEEKVEALVEIIKKCCTTGEAGDGKIFISTIEQAIRIRTGESGLSAIV</sequence>
<dbReference type="InterPro" id="IPR002187">
    <property type="entry name" value="N-reg_PII"/>
</dbReference>
<dbReference type="InterPro" id="IPR017918">
    <property type="entry name" value="N-reg_PII_CS"/>
</dbReference>
<dbReference type="GO" id="GO:0006808">
    <property type="term" value="P:regulation of nitrogen utilization"/>
    <property type="evidence" value="ECO:0007669"/>
    <property type="project" value="InterPro"/>
</dbReference>
<dbReference type="SMART" id="SM00938">
    <property type="entry name" value="P-II"/>
    <property type="match status" value="1"/>
</dbReference>
<gene>
    <name evidence="2" type="ORF">MF646_15445</name>
</gene>
<dbReference type="RefSeq" id="WP_250097409.1">
    <property type="nucleotide sequence ID" value="NZ_JAKRYL010000016.1"/>
</dbReference>